<reference evidence="3 4" key="1">
    <citation type="submission" date="2023-09" db="EMBL/GenBank/DDBJ databases">
        <title>Microbacterium fusihabitans sp. nov., Microbacterium phycihabitans sp. nov., and Microbacterium cervinum sp. nov., isolated from dried seaweeds of beach.</title>
        <authorList>
            <person name="Lee S.D."/>
        </authorList>
    </citation>
    <scope>NUCLEOTIDE SEQUENCE [LARGE SCALE GENOMIC DNA]</scope>
    <source>
        <strain evidence="3 4">KSW4-17</strain>
    </source>
</reference>
<comment type="caution">
    <text evidence="3">The sequence shown here is derived from an EMBL/GenBank/DDBJ whole genome shotgun (WGS) entry which is preliminary data.</text>
</comment>
<feature type="region of interest" description="Disordered" evidence="1">
    <location>
        <begin position="1"/>
        <end position="45"/>
    </location>
</feature>
<dbReference type="Pfam" id="PF01928">
    <property type="entry name" value="CYTH"/>
    <property type="match status" value="1"/>
</dbReference>
<feature type="region of interest" description="Disordered" evidence="1">
    <location>
        <begin position="70"/>
        <end position="89"/>
    </location>
</feature>
<protein>
    <submittedName>
        <fullName evidence="3">CYTH domain-containing protein</fullName>
    </submittedName>
</protein>
<feature type="compositionally biased region" description="Polar residues" evidence="1">
    <location>
        <begin position="1"/>
        <end position="12"/>
    </location>
</feature>
<gene>
    <name evidence="3" type="ORF">RWH45_00615</name>
</gene>
<dbReference type="InterPro" id="IPR023577">
    <property type="entry name" value="CYTH_domain"/>
</dbReference>
<dbReference type="Proteomes" id="UP001263371">
    <property type="component" value="Unassembled WGS sequence"/>
</dbReference>
<evidence type="ECO:0000259" key="2">
    <source>
        <dbReference type="PROSITE" id="PS51707"/>
    </source>
</evidence>
<dbReference type="SUPFAM" id="SSF55154">
    <property type="entry name" value="CYTH-like phosphatases"/>
    <property type="match status" value="1"/>
</dbReference>
<dbReference type="SMART" id="SM01118">
    <property type="entry name" value="CYTH"/>
    <property type="match status" value="1"/>
</dbReference>
<organism evidence="3 4">
    <name type="scientific">Microbacterium galbum</name>
    <dbReference type="NCBI Taxonomy" id="3075994"/>
    <lineage>
        <taxon>Bacteria</taxon>
        <taxon>Bacillati</taxon>
        <taxon>Actinomycetota</taxon>
        <taxon>Actinomycetes</taxon>
        <taxon>Micrococcales</taxon>
        <taxon>Microbacteriaceae</taxon>
        <taxon>Microbacterium</taxon>
    </lineage>
</organism>
<dbReference type="Gene3D" id="2.40.320.10">
    <property type="entry name" value="Hypothetical Protein Pfu-838710-001"/>
    <property type="match status" value="1"/>
</dbReference>
<dbReference type="InterPro" id="IPR033469">
    <property type="entry name" value="CYTH-like_dom_sf"/>
</dbReference>
<dbReference type="CDD" id="cd07374">
    <property type="entry name" value="CYTH-like_Pase"/>
    <property type="match status" value="1"/>
</dbReference>
<evidence type="ECO:0000313" key="3">
    <source>
        <dbReference type="EMBL" id="MDU0365692.1"/>
    </source>
</evidence>
<name>A0ABU3T2V0_9MICO</name>
<keyword evidence="4" id="KW-1185">Reference proteome</keyword>
<evidence type="ECO:0000313" key="4">
    <source>
        <dbReference type="Proteomes" id="UP001263371"/>
    </source>
</evidence>
<dbReference type="PROSITE" id="PS51707">
    <property type="entry name" value="CYTH"/>
    <property type="match status" value="1"/>
</dbReference>
<dbReference type="EMBL" id="JAWDIS010000001">
    <property type="protein sequence ID" value="MDU0365692.1"/>
    <property type="molecule type" value="Genomic_DNA"/>
</dbReference>
<proteinExistence type="predicted"/>
<sequence length="215" mass="22733">MSAGPNGSSNVEVETKYDVDDATPLPDWSTLPGVATVGDPEPRDLDARYLDTPTADLARAGVAMRRRLGGPDAGWHVKGPAEGAGRTETQWPLEADDVDPEADPVVPPAVQDAVSAIARPPFAALARLRNHRTAYALRDAEGNEVAEFVDDRVRARDERRGVDSSWREWEVELGAAGPTDDEGRAAFFAAVDAAVFAAGGRPAASGSKLARALGH</sequence>
<dbReference type="RefSeq" id="WP_315993002.1">
    <property type="nucleotide sequence ID" value="NZ_JAWDIS010000001.1"/>
</dbReference>
<feature type="domain" description="CYTH" evidence="2">
    <location>
        <begin position="10"/>
        <end position="215"/>
    </location>
</feature>
<accession>A0ABU3T2V0</accession>
<evidence type="ECO:0000256" key="1">
    <source>
        <dbReference type="SAM" id="MobiDB-lite"/>
    </source>
</evidence>